<dbReference type="Proteomes" id="UP000566813">
    <property type="component" value="Unassembled WGS sequence"/>
</dbReference>
<feature type="transmembrane region" description="Helical" evidence="9">
    <location>
        <begin position="289"/>
        <end position="307"/>
    </location>
</feature>
<comment type="similarity">
    <text evidence="7">Belongs to the major facilitator superfamily. Drug:H(+) antiporter-3 (DHA3) (TC 2.A.1.21) family.</text>
</comment>
<comment type="subcellular location">
    <subcellularLocation>
        <location evidence="1">Cell membrane</location>
        <topology evidence="1">Multi-pass membrane protein</topology>
    </subcellularLocation>
</comment>
<dbReference type="Pfam" id="PF07690">
    <property type="entry name" value="MFS_1"/>
    <property type="match status" value="1"/>
</dbReference>
<evidence type="ECO:0000256" key="6">
    <source>
        <dbReference type="ARBA" id="ARBA00023136"/>
    </source>
</evidence>
<dbReference type="GO" id="GO:0022857">
    <property type="term" value="F:transmembrane transporter activity"/>
    <property type="evidence" value="ECO:0007669"/>
    <property type="project" value="InterPro"/>
</dbReference>
<keyword evidence="2" id="KW-0813">Transport</keyword>
<gene>
    <name evidence="11" type="ORF">H7F51_10725</name>
</gene>
<dbReference type="InterPro" id="IPR020846">
    <property type="entry name" value="MFS_dom"/>
</dbReference>
<keyword evidence="4 9" id="KW-0812">Transmembrane</keyword>
<feature type="domain" description="Major facilitator superfamily (MFS) profile" evidence="10">
    <location>
        <begin position="1"/>
        <end position="201"/>
    </location>
</feature>
<name>A0A7X1FS79_9SPHN</name>
<dbReference type="SUPFAM" id="SSF103473">
    <property type="entry name" value="MFS general substrate transporter"/>
    <property type="match status" value="1"/>
</dbReference>
<keyword evidence="12" id="KW-1185">Reference proteome</keyword>
<dbReference type="GO" id="GO:0005886">
    <property type="term" value="C:plasma membrane"/>
    <property type="evidence" value="ECO:0007669"/>
    <property type="project" value="UniProtKB-SubCell"/>
</dbReference>
<reference evidence="11 12" key="1">
    <citation type="submission" date="2020-08" db="EMBL/GenBank/DDBJ databases">
        <title>The genome sequence of type strain Novosphingobium flavum NBRC 111647.</title>
        <authorList>
            <person name="Liu Y."/>
        </authorList>
    </citation>
    <scope>NUCLEOTIDE SEQUENCE [LARGE SCALE GENOMIC DNA]</scope>
    <source>
        <strain evidence="11 12">NBRC 111647</strain>
    </source>
</reference>
<dbReference type="AlphaFoldDB" id="A0A7X1FS79"/>
<sequence>MNPVTHPLQMSDYRRFASARLLGVLGNNALVIVLGWAVYSEARETMGIEAASLRLGLIGAVQFLPFLLLSPITGVVIDRFDRRDVVRLSLIAQIACAGVLAAASLSGTMTLYLLYAMAAGTAAARAFYMPGMGALGPLIVPREHLPKAIAINSIAGRTGGILGPVIGGYAYAISPAAAYLVTTGLLGLALLCQLLIRAQARGQNRAVGNAWPLLKEGMVYVRGNRLLLGAISLDLFAVLFGGATALLPAFARDVLHVGAEGLGHMRSATAVGALATAALMSWRPVRRNVGPVMLWAVAAFGLATVGFGLSRSFALSLVCLAAVGAADMVSVYVRQSLIQLATPDEKRGRVGAISTLFVSASNELGEVESGLLGAVLGPVGAVVLGGIGSIMIAGAWTRLFPQLAAVKTYPEADAVEEKAPGPVTANKSA</sequence>
<evidence type="ECO:0000256" key="9">
    <source>
        <dbReference type="SAM" id="Phobius"/>
    </source>
</evidence>
<evidence type="ECO:0000256" key="8">
    <source>
        <dbReference type="ARBA" id="ARBA00040914"/>
    </source>
</evidence>
<dbReference type="PANTHER" id="PTHR23513:SF9">
    <property type="entry name" value="ENTEROBACTIN EXPORTER ENTS"/>
    <property type="match status" value="1"/>
</dbReference>
<feature type="transmembrane region" description="Helical" evidence="9">
    <location>
        <begin position="263"/>
        <end position="282"/>
    </location>
</feature>
<proteinExistence type="inferred from homology"/>
<evidence type="ECO:0000256" key="7">
    <source>
        <dbReference type="ARBA" id="ARBA00038075"/>
    </source>
</evidence>
<evidence type="ECO:0000256" key="4">
    <source>
        <dbReference type="ARBA" id="ARBA00022692"/>
    </source>
</evidence>
<feature type="transmembrane region" description="Helical" evidence="9">
    <location>
        <begin position="21"/>
        <end position="39"/>
    </location>
</feature>
<dbReference type="RefSeq" id="WP_185664305.1">
    <property type="nucleotide sequence ID" value="NZ_JACLAW010000007.1"/>
</dbReference>
<dbReference type="PROSITE" id="PS50850">
    <property type="entry name" value="MFS"/>
    <property type="match status" value="1"/>
</dbReference>
<dbReference type="InterPro" id="IPR011701">
    <property type="entry name" value="MFS"/>
</dbReference>
<keyword evidence="5 9" id="KW-1133">Transmembrane helix</keyword>
<comment type="caution">
    <text evidence="11">The sequence shown here is derived from an EMBL/GenBank/DDBJ whole genome shotgun (WGS) entry which is preliminary data.</text>
</comment>
<feature type="transmembrane region" description="Helical" evidence="9">
    <location>
        <begin position="226"/>
        <end position="251"/>
    </location>
</feature>
<keyword evidence="6 9" id="KW-0472">Membrane</keyword>
<accession>A0A7X1FS79</accession>
<protein>
    <recommendedName>
        <fullName evidence="8">Multidrug efflux pump Tap</fullName>
    </recommendedName>
</protein>
<dbReference type="CDD" id="cd06173">
    <property type="entry name" value="MFS_MefA_like"/>
    <property type="match status" value="1"/>
</dbReference>
<dbReference type="EMBL" id="JACLAW010000007">
    <property type="protein sequence ID" value="MBC2666001.1"/>
    <property type="molecule type" value="Genomic_DNA"/>
</dbReference>
<evidence type="ECO:0000313" key="11">
    <source>
        <dbReference type="EMBL" id="MBC2666001.1"/>
    </source>
</evidence>
<evidence type="ECO:0000259" key="10">
    <source>
        <dbReference type="PROSITE" id="PS50850"/>
    </source>
</evidence>
<dbReference type="PANTHER" id="PTHR23513">
    <property type="entry name" value="INTEGRAL MEMBRANE EFFLUX PROTEIN-RELATED"/>
    <property type="match status" value="1"/>
</dbReference>
<feature type="transmembrane region" description="Helical" evidence="9">
    <location>
        <begin position="177"/>
        <end position="196"/>
    </location>
</feature>
<evidence type="ECO:0000256" key="2">
    <source>
        <dbReference type="ARBA" id="ARBA00022448"/>
    </source>
</evidence>
<keyword evidence="3" id="KW-1003">Cell membrane</keyword>
<evidence type="ECO:0000313" key="12">
    <source>
        <dbReference type="Proteomes" id="UP000566813"/>
    </source>
</evidence>
<dbReference type="InterPro" id="IPR036259">
    <property type="entry name" value="MFS_trans_sf"/>
</dbReference>
<evidence type="ECO:0000256" key="5">
    <source>
        <dbReference type="ARBA" id="ARBA00022989"/>
    </source>
</evidence>
<dbReference type="Gene3D" id="1.20.1250.20">
    <property type="entry name" value="MFS general substrate transporter like domains"/>
    <property type="match status" value="2"/>
</dbReference>
<feature type="transmembrane region" description="Helical" evidence="9">
    <location>
        <begin position="51"/>
        <end position="73"/>
    </location>
</feature>
<feature type="transmembrane region" description="Helical" evidence="9">
    <location>
        <begin position="371"/>
        <end position="396"/>
    </location>
</feature>
<evidence type="ECO:0000256" key="1">
    <source>
        <dbReference type="ARBA" id="ARBA00004651"/>
    </source>
</evidence>
<evidence type="ECO:0000256" key="3">
    <source>
        <dbReference type="ARBA" id="ARBA00022475"/>
    </source>
</evidence>
<organism evidence="11 12">
    <name type="scientific">Novosphingobium flavum</name>
    <dbReference type="NCBI Taxonomy" id="1778672"/>
    <lineage>
        <taxon>Bacteria</taxon>
        <taxon>Pseudomonadati</taxon>
        <taxon>Pseudomonadota</taxon>
        <taxon>Alphaproteobacteria</taxon>
        <taxon>Sphingomonadales</taxon>
        <taxon>Sphingomonadaceae</taxon>
        <taxon>Novosphingobium</taxon>
    </lineage>
</organism>